<dbReference type="InterPro" id="IPR021243">
    <property type="entry name" value="DUF2804"/>
</dbReference>
<dbReference type="Proteomes" id="UP000765845">
    <property type="component" value="Unassembled WGS sequence"/>
</dbReference>
<gene>
    <name evidence="1" type="ORF">HCU74_14055</name>
</gene>
<dbReference type="EMBL" id="JAAWWK010000005">
    <property type="protein sequence ID" value="NKI18536.1"/>
    <property type="molecule type" value="Genomic_DNA"/>
</dbReference>
<sequence>MQMDEKLVDAQGRVALGRFDAPCKEVNYLDYALRTAMDRPRSKLARRFAVNQFQFVAISSPQLLVGLAIVDLKWVSNAFVYCYSPETGDFEEASFIVPLGRHTRFDNRPNDGVSAFRSGRNRFTITARPGEREVSVVLKSGLQVDAHIDEASHYQPVAVATRAGYQGWAYTQKAAARPVTGRVSWRHRQYDLGELEALGSVDWTTGFMRRETFWNWASLSARLPDGRTLGLNFAAGVNDTGVTENALWLDGRRVDLATVNFEFDRQNPDGEWQINDFNDDVQLRFVPIGARREKVNAGLLASNFTQHFGRLYGKLRIDNKAIEINGLLGLVEDHYAKW</sequence>
<organism evidence="1 2">
    <name type="scientific">Spongiibacter thalassae</name>
    <dbReference type="NCBI Taxonomy" id="2721624"/>
    <lineage>
        <taxon>Bacteria</taxon>
        <taxon>Pseudomonadati</taxon>
        <taxon>Pseudomonadota</taxon>
        <taxon>Gammaproteobacteria</taxon>
        <taxon>Cellvibrionales</taxon>
        <taxon>Spongiibacteraceae</taxon>
        <taxon>Spongiibacter</taxon>
    </lineage>
</organism>
<reference evidence="1 2" key="1">
    <citation type="submission" date="2020-04" db="EMBL/GenBank/DDBJ databases">
        <authorList>
            <person name="Yoon J."/>
        </authorList>
    </citation>
    <scope>NUCLEOTIDE SEQUENCE [LARGE SCALE GENOMIC DNA]</scope>
    <source>
        <strain evidence="1 2">KMU-166</strain>
    </source>
</reference>
<name>A0ABX1GHV1_9GAMM</name>
<dbReference type="PANTHER" id="PTHR35868">
    <property type="entry name" value="DUF2804 DOMAIN-CONTAINING PROTEIN-RELATED"/>
    <property type="match status" value="1"/>
</dbReference>
<keyword evidence="2" id="KW-1185">Reference proteome</keyword>
<evidence type="ECO:0000313" key="1">
    <source>
        <dbReference type="EMBL" id="NKI18536.1"/>
    </source>
</evidence>
<proteinExistence type="predicted"/>
<dbReference type="Pfam" id="PF10974">
    <property type="entry name" value="DUF2804"/>
    <property type="match status" value="1"/>
</dbReference>
<accession>A0ABX1GHV1</accession>
<comment type="caution">
    <text evidence="1">The sequence shown here is derived from an EMBL/GenBank/DDBJ whole genome shotgun (WGS) entry which is preliminary data.</text>
</comment>
<protein>
    <submittedName>
        <fullName evidence="1">DUF2804 domain-containing protein</fullName>
    </submittedName>
</protein>
<dbReference type="PANTHER" id="PTHR35868:SF4">
    <property type="entry name" value="DUF2804 DOMAIN-CONTAINING PROTEIN"/>
    <property type="match status" value="1"/>
</dbReference>
<evidence type="ECO:0000313" key="2">
    <source>
        <dbReference type="Proteomes" id="UP000765845"/>
    </source>
</evidence>